<sequence>MGTGAESPSGQRAAELAVGVKAEEHHGEQREPSRTASSFHRAGSAAGVRRLRICFKDLSYTVDSNSNKGEKAQLLKEVSGYFEPAQMTAVMGPSGSGKTTFLDLLSGRKTQGAISGTLLFGSYAPTRAFLRRYTGYVEQFDTLVDSLTVYEMLMYTAELKRPLEEPLQRKREAVEALIARLALEKCRDVRIGSPLKRGISGGQAKRTNVGIALITTPAVLFLDEPTSGLDSFTSLEVMTVVRSLASDGTTICATIHSPSSACFALFDRVMVLASGRTVYIGQPGVAASDYLQHHCGCRPLAHGENLAEWMMDFLTQADREGRSSAMHDAFVKSSLAQDTSRTLDRYLAEARDRAAFARSHSRGSAGGGLFAAAAEGLGRSITPRKASAPSASASARSPPPPAADAVAYAAPVPETATNGASNGANGASNGANGASNGANGVAADGANGAGPSGDGAEGGGNAEGLMADAAEACCFGAVPAGSWGASLAARLSGSEQYVTPWWWSLGVLLKYRTLRNYQCMDYLGPRLFDKIIFALVIMSLYFGIGDNFKSENVPSMAALMYLCVAQPAWGAVAYVPAIMMERGLYVRERHDGLYRPLTYLIFKMLDELLINFAVGLGSTAIIFYGVQLQGSFAYFWLNCMCTLSNGVLIAYAMAALSPNLDVANALVPTVLAIMLFLSGFLIRIESIPVYWRWLTYADLLRYSWQGLMINQFRQHPEAELAGNPILEYYNLESLDKWEMLGIIIAFFGAWSLLAWYALAFVRHQKR</sequence>
<dbReference type="Pfam" id="PF01061">
    <property type="entry name" value="ABC2_membrane"/>
    <property type="match status" value="1"/>
</dbReference>
<dbReference type="Gene3D" id="3.40.50.300">
    <property type="entry name" value="P-loop containing nucleotide triphosphate hydrolases"/>
    <property type="match status" value="1"/>
</dbReference>
<dbReference type="Pfam" id="PF00005">
    <property type="entry name" value="ABC_tran"/>
    <property type="match status" value="1"/>
</dbReference>
<evidence type="ECO:0000256" key="5">
    <source>
        <dbReference type="ARBA" id="ARBA00022840"/>
    </source>
</evidence>
<accession>A0A835YIU0</accession>
<proteinExistence type="predicted"/>
<dbReference type="GO" id="GO:0016020">
    <property type="term" value="C:membrane"/>
    <property type="evidence" value="ECO:0007669"/>
    <property type="project" value="UniProtKB-SubCell"/>
</dbReference>
<feature type="compositionally biased region" description="Polar residues" evidence="8">
    <location>
        <begin position="1"/>
        <end position="10"/>
    </location>
</feature>
<feature type="transmembrane region" description="Helical" evidence="9">
    <location>
        <begin position="608"/>
        <end position="626"/>
    </location>
</feature>
<evidence type="ECO:0000256" key="8">
    <source>
        <dbReference type="SAM" id="MobiDB-lite"/>
    </source>
</evidence>
<dbReference type="AlphaFoldDB" id="A0A835YIU0"/>
<dbReference type="InterPro" id="IPR013525">
    <property type="entry name" value="ABC2_TM"/>
</dbReference>
<dbReference type="InterPro" id="IPR027417">
    <property type="entry name" value="P-loop_NTPase"/>
</dbReference>
<dbReference type="EMBL" id="JAEHOE010000001">
    <property type="protein sequence ID" value="KAG2501726.1"/>
    <property type="molecule type" value="Genomic_DNA"/>
</dbReference>
<dbReference type="CDD" id="cd03213">
    <property type="entry name" value="ABCG_EPDR"/>
    <property type="match status" value="1"/>
</dbReference>
<dbReference type="SUPFAM" id="SSF52540">
    <property type="entry name" value="P-loop containing nucleoside triphosphate hydrolases"/>
    <property type="match status" value="1"/>
</dbReference>
<keyword evidence="6 9" id="KW-1133">Transmembrane helix</keyword>
<feature type="transmembrane region" description="Helical" evidence="9">
    <location>
        <begin position="739"/>
        <end position="761"/>
    </location>
</feature>
<name>A0A835YIU0_9CHLO</name>
<dbReference type="InterPro" id="IPR050352">
    <property type="entry name" value="ABCG_transporters"/>
</dbReference>
<evidence type="ECO:0000256" key="6">
    <source>
        <dbReference type="ARBA" id="ARBA00022989"/>
    </source>
</evidence>
<dbReference type="OrthoDB" id="66620at2759"/>
<feature type="transmembrane region" description="Helical" evidence="9">
    <location>
        <begin position="556"/>
        <end position="579"/>
    </location>
</feature>
<protein>
    <recommendedName>
        <fullName evidence="10">ABC transporter domain-containing protein</fullName>
    </recommendedName>
</protein>
<keyword evidence="7 9" id="KW-0472">Membrane</keyword>
<evidence type="ECO:0000256" key="2">
    <source>
        <dbReference type="ARBA" id="ARBA00022448"/>
    </source>
</evidence>
<keyword evidence="12" id="KW-1185">Reference proteome</keyword>
<dbReference type="PANTHER" id="PTHR48041">
    <property type="entry name" value="ABC TRANSPORTER G FAMILY MEMBER 28"/>
    <property type="match status" value="1"/>
</dbReference>
<feature type="region of interest" description="Disordered" evidence="8">
    <location>
        <begin position="1"/>
        <end position="42"/>
    </location>
</feature>
<dbReference type="GO" id="GO:0140359">
    <property type="term" value="F:ABC-type transporter activity"/>
    <property type="evidence" value="ECO:0007669"/>
    <property type="project" value="InterPro"/>
</dbReference>
<comment type="caution">
    <text evidence="11">The sequence shown here is derived from an EMBL/GenBank/DDBJ whole genome shotgun (WGS) entry which is preliminary data.</text>
</comment>
<feature type="region of interest" description="Disordered" evidence="8">
    <location>
        <begin position="382"/>
        <end position="405"/>
    </location>
</feature>
<keyword evidence="5" id="KW-0067">ATP-binding</keyword>
<evidence type="ECO:0000256" key="1">
    <source>
        <dbReference type="ARBA" id="ARBA00004141"/>
    </source>
</evidence>
<keyword evidence="3 9" id="KW-0812">Transmembrane</keyword>
<feature type="domain" description="ABC transporter" evidence="10">
    <location>
        <begin position="53"/>
        <end position="299"/>
    </location>
</feature>
<dbReference type="InterPro" id="IPR003439">
    <property type="entry name" value="ABC_transporter-like_ATP-bd"/>
</dbReference>
<dbReference type="GO" id="GO:0016887">
    <property type="term" value="F:ATP hydrolysis activity"/>
    <property type="evidence" value="ECO:0007669"/>
    <property type="project" value="InterPro"/>
</dbReference>
<dbReference type="InterPro" id="IPR003593">
    <property type="entry name" value="AAA+_ATPase"/>
</dbReference>
<gene>
    <name evidence="11" type="ORF">HYH03_000226</name>
</gene>
<dbReference type="PANTHER" id="PTHR48041:SF91">
    <property type="entry name" value="ABC TRANSPORTER G FAMILY MEMBER 28"/>
    <property type="match status" value="1"/>
</dbReference>
<feature type="transmembrane region" description="Helical" evidence="9">
    <location>
        <begin position="665"/>
        <end position="684"/>
    </location>
</feature>
<feature type="transmembrane region" description="Helical" evidence="9">
    <location>
        <begin position="527"/>
        <end position="544"/>
    </location>
</feature>
<evidence type="ECO:0000256" key="3">
    <source>
        <dbReference type="ARBA" id="ARBA00022692"/>
    </source>
</evidence>
<comment type="subcellular location">
    <subcellularLocation>
        <location evidence="1">Membrane</location>
        <topology evidence="1">Multi-pass membrane protein</topology>
    </subcellularLocation>
</comment>
<evidence type="ECO:0000313" key="12">
    <source>
        <dbReference type="Proteomes" id="UP000612055"/>
    </source>
</evidence>
<evidence type="ECO:0000256" key="4">
    <source>
        <dbReference type="ARBA" id="ARBA00022741"/>
    </source>
</evidence>
<reference evidence="11" key="1">
    <citation type="journal article" date="2020" name="bioRxiv">
        <title>Comparative genomics of Chlamydomonas.</title>
        <authorList>
            <person name="Craig R.J."/>
            <person name="Hasan A.R."/>
            <person name="Ness R.W."/>
            <person name="Keightley P.D."/>
        </authorList>
    </citation>
    <scope>NUCLEOTIDE SEQUENCE</scope>
    <source>
        <strain evidence="11">CCAP 11/70</strain>
    </source>
</reference>
<evidence type="ECO:0000259" key="10">
    <source>
        <dbReference type="PROSITE" id="PS50893"/>
    </source>
</evidence>
<feature type="transmembrane region" description="Helical" evidence="9">
    <location>
        <begin position="632"/>
        <end position="653"/>
    </location>
</feature>
<dbReference type="PROSITE" id="PS50893">
    <property type="entry name" value="ABC_TRANSPORTER_2"/>
    <property type="match status" value="1"/>
</dbReference>
<evidence type="ECO:0000313" key="11">
    <source>
        <dbReference type="EMBL" id="KAG2501726.1"/>
    </source>
</evidence>
<evidence type="ECO:0000256" key="7">
    <source>
        <dbReference type="ARBA" id="ARBA00023136"/>
    </source>
</evidence>
<keyword evidence="2" id="KW-0813">Transport</keyword>
<dbReference type="GO" id="GO:0005524">
    <property type="term" value="F:ATP binding"/>
    <property type="evidence" value="ECO:0007669"/>
    <property type="project" value="UniProtKB-KW"/>
</dbReference>
<feature type="compositionally biased region" description="Basic and acidic residues" evidence="8">
    <location>
        <begin position="21"/>
        <end position="33"/>
    </location>
</feature>
<keyword evidence="4" id="KW-0547">Nucleotide-binding</keyword>
<dbReference type="Proteomes" id="UP000612055">
    <property type="component" value="Unassembled WGS sequence"/>
</dbReference>
<feature type="compositionally biased region" description="Low complexity" evidence="8">
    <location>
        <begin position="386"/>
        <end position="396"/>
    </location>
</feature>
<dbReference type="SMART" id="SM00382">
    <property type="entry name" value="AAA"/>
    <property type="match status" value="1"/>
</dbReference>
<evidence type="ECO:0000256" key="9">
    <source>
        <dbReference type="SAM" id="Phobius"/>
    </source>
</evidence>
<organism evidence="11 12">
    <name type="scientific">Edaphochlamys debaryana</name>
    <dbReference type="NCBI Taxonomy" id="47281"/>
    <lineage>
        <taxon>Eukaryota</taxon>
        <taxon>Viridiplantae</taxon>
        <taxon>Chlorophyta</taxon>
        <taxon>core chlorophytes</taxon>
        <taxon>Chlorophyceae</taxon>
        <taxon>CS clade</taxon>
        <taxon>Chlamydomonadales</taxon>
        <taxon>Chlamydomonadales incertae sedis</taxon>
        <taxon>Edaphochlamys</taxon>
    </lineage>
</organism>